<comment type="caution">
    <text evidence="1">The sequence shown here is derived from an EMBL/GenBank/DDBJ whole genome shotgun (WGS) entry which is preliminary data.</text>
</comment>
<name>A0ABU3UDY0_9ACTN</name>
<evidence type="ECO:0000313" key="2">
    <source>
        <dbReference type="Proteomes" id="UP001257627"/>
    </source>
</evidence>
<reference evidence="1 2" key="1">
    <citation type="submission" date="2023-02" db="EMBL/GenBank/DDBJ databases">
        <authorList>
            <person name="Maleckis M."/>
        </authorList>
    </citation>
    <scope>NUCLEOTIDE SEQUENCE [LARGE SCALE GENOMIC DNA]</scope>
    <source>
        <strain evidence="1 2">P8-A2</strain>
    </source>
</reference>
<gene>
    <name evidence="1" type="ORF">PU648_06460</name>
</gene>
<protein>
    <submittedName>
        <fullName evidence="1">DUF5131 family protein</fullName>
    </submittedName>
</protein>
<dbReference type="RefSeq" id="WP_225900926.1">
    <property type="nucleotide sequence ID" value="NZ_JAPEMK010000001.1"/>
</dbReference>
<accession>A0ABU3UDY0</accession>
<dbReference type="EMBL" id="JARAKF010000001">
    <property type="protein sequence ID" value="MDU8992015.1"/>
    <property type="molecule type" value="Genomic_DNA"/>
</dbReference>
<evidence type="ECO:0000313" key="1">
    <source>
        <dbReference type="EMBL" id="MDU8992015.1"/>
    </source>
</evidence>
<organism evidence="1 2">
    <name type="scientific">Streptomyces mirabilis</name>
    <dbReference type="NCBI Taxonomy" id="68239"/>
    <lineage>
        <taxon>Bacteria</taxon>
        <taxon>Bacillati</taxon>
        <taxon>Actinomycetota</taxon>
        <taxon>Actinomycetes</taxon>
        <taxon>Kitasatosporales</taxon>
        <taxon>Streptomycetaceae</taxon>
        <taxon>Streptomyces</taxon>
    </lineage>
</organism>
<dbReference type="Proteomes" id="UP001257627">
    <property type="component" value="Unassembled WGS sequence"/>
</dbReference>
<keyword evidence="2" id="KW-1185">Reference proteome</keyword>
<proteinExistence type="predicted"/>
<dbReference type="InterPro" id="IPR011101">
    <property type="entry name" value="DUF5131"/>
</dbReference>
<dbReference type="Pfam" id="PF07505">
    <property type="entry name" value="DUF5131"/>
    <property type="match status" value="1"/>
</dbReference>
<sequence length="31" mass="3295">MIEWTEAAWNPTTGCDRVSKGCGGRRAAGRG</sequence>